<evidence type="ECO:0000313" key="1">
    <source>
        <dbReference type="EMBL" id="QHT82492.1"/>
    </source>
</evidence>
<accession>A0A6C0HPA9</accession>
<dbReference type="AlphaFoldDB" id="A0A6C0HPA9"/>
<reference evidence="1" key="1">
    <citation type="journal article" date="2020" name="Nature">
        <title>Giant virus diversity and host interactions through global metagenomics.</title>
        <authorList>
            <person name="Schulz F."/>
            <person name="Roux S."/>
            <person name="Paez-Espino D."/>
            <person name="Jungbluth S."/>
            <person name="Walsh D.A."/>
            <person name="Denef V.J."/>
            <person name="McMahon K.D."/>
            <person name="Konstantinidis K.T."/>
            <person name="Eloe-Fadrosh E.A."/>
            <person name="Kyrpides N.C."/>
            <person name="Woyke T."/>
        </authorList>
    </citation>
    <scope>NUCLEOTIDE SEQUENCE</scope>
    <source>
        <strain evidence="1">GVMAG-M-3300023184-165</strain>
    </source>
</reference>
<protein>
    <submittedName>
        <fullName evidence="1">Uncharacterized protein</fullName>
    </submittedName>
</protein>
<name>A0A6C0HPA9_9ZZZZ</name>
<sequence>MSNFGKPRDFTKLGFSQKGILHQNAVIAKFLIQKVLS</sequence>
<organism evidence="1">
    <name type="scientific">viral metagenome</name>
    <dbReference type="NCBI Taxonomy" id="1070528"/>
    <lineage>
        <taxon>unclassified sequences</taxon>
        <taxon>metagenomes</taxon>
        <taxon>organismal metagenomes</taxon>
    </lineage>
</organism>
<proteinExistence type="predicted"/>
<dbReference type="EMBL" id="MN740002">
    <property type="protein sequence ID" value="QHT82492.1"/>
    <property type="molecule type" value="Genomic_DNA"/>
</dbReference>